<dbReference type="GO" id="GO:0042802">
    <property type="term" value="F:identical protein binding"/>
    <property type="evidence" value="ECO:0007669"/>
    <property type="project" value="TreeGrafter"/>
</dbReference>
<feature type="active site" description="For ring-opening step" evidence="4">
    <location>
        <position position="143"/>
    </location>
</feature>
<dbReference type="PROSITE" id="PS01161">
    <property type="entry name" value="GLC_GALNAC_ISOMERASE"/>
    <property type="match status" value="1"/>
</dbReference>
<protein>
    <recommendedName>
        <fullName evidence="4">Glucosamine-6-phosphate deaminase</fullName>
        <ecNumber evidence="4">3.5.99.6</ecNumber>
    </recommendedName>
    <alternativeName>
        <fullName evidence="4">GlcN6P deaminase</fullName>
        <shortName evidence="4">GNPDA</shortName>
    </alternativeName>
    <alternativeName>
        <fullName evidence="4">Glucosamine-6-phosphate isomerase</fullName>
    </alternativeName>
</protein>
<comment type="similarity">
    <text evidence="4">Belongs to the glucosamine/galactosamine-6-phosphate isomerase family. NagB subfamily.</text>
</comment>
<feature type="site" description="Part of the allosteric site" evidence="4">
    <location>
        <position position="146"/>
    </location>
</feature>
<feature type="active site" description="Proton acceptor; for enolization step" evidence="4">
    <location>
        <position position="67"/>
    </location>
</feature>
<feature type="site" description="Part of the allosteric site" evidence="4">
    <location>
        <position position="155"/>
    </location>
</feature>
<accession>D2R7K2</accession>
<sequence length="270" mass="29888">MRVIIESDALAASRRAARFIADQIRRKPDTVLGLATGSSPLETYRELIRLHQTEGLDFAQVTTFNLDEYVGLGPSHPQSYRHFMQQHLFDHVNLAPSKTHVPDGRALDFEVHCRVYEQQIRDAGGIDLQLLGIGTDGHIAFNEPGSSLGSRTRLKTLASETIRDNARFFGGEEKVPRLAVTMGVGTILESRRCLLLAFGPKKAEAVRNTVEGPITAQVTATALQLHREVVGIFDEAAARLLVRRDYYAEVERAQTLLEAGQYRALGIGNQ</sequence>
<reference evidence="6 7" key="1">
    <citation type="journal article" date="2009" name="Stand. Genomic Sci.">
        <title>Complete genome sequence of Pirellula staleyi type strain (ATCC 27377).</title>
        <authorList>
            <person name="Clum A."/>
            <person name="Tindall B.J."/>
            <person name="Sikorski J."/>
            <person name="Ivanova N."/>
            <person name="Mavrommatis K."/>
            <person name="Lucas S."/>
            <person name="Glavina del Rio T."/>
            <person name="Nolan M."/>
            <person name="Chen F."/>
            <person name="Tice H."/>
            <person name="Pitluck S."/>
            <person name="Cheng J.F."/>
            <person name="Chertkov O."/>
            <person name="Brettin T."/>
            <person name="Han C."/>
            <person name="Detter J.C."/>
            <person name="Kuske C."/>
            <person name="Bruce D."/>
            <person name="Goodwin L."/>
            <person name="Ovchinikova G."/>
            <person name="Pati A."/>
            <person name="Mikhailova N."/>
            <person name="Chen A."/>
            <person name="Palaniappan K."/>
            <person name="Land M."/>
            <person name="Hauser L."/>
            <person name="Chang Y.J."/>
            <person name="Jeffries C.D."/>
            <person name="Chain P."/>
            <person name="Rohde M."/>
            <person name="Goker M."/>
            <person name="Bristow J."/>
            <person name="Eisen J.A."/>
            <person name="Markowitz V."/>
            <person name="Hugenholtz P."/>
            <person name="Kyrpides N.C."/>
            <person name="Klenk H.P."/>
            <person name="Lapidus A."/>
        </authorList>
    </citation>
    <scope>NUCLEOTIDE SEQUENCE [LARGE SCALE GENOMIC DNA]</scope>
    <source>
        <strain evidence="7">ATCC 27377 / DSM 6068 / ICPB 4128</strain>
    </source>
</reference>
<organism evidence="6 7">
    <name type="scientific">Pirellula staleyi (strain ATCC 27377 / DSM 6068 / ICPB 4128)</name>
    <name type="common">Pirella staleyi</name>
    <dbReference type="NCBI Taxonomy" id="530564"/>
    <lineage>
        <taxon>Bacteria</taxon>
        <taxon>Pseudomonadati</taxon>
        <taxon>Planctomycetota</taxon>
        <taxon>Planctomycetia</taxon>
        <taxon>Pirellulales</taxon>
        <taxon>Pirellulaceae</taxon>
        <taxon>Pirellula</taxon>
    </lineage>
</organism>
<dbReference type="Pfam" id="PF01182">
    <property type="entry name" value="Glucosamine_iso"/>
    <property type="match status" value="1"/>
</dbReference>
<evidence type="ECO:0000256" key="3">
    <source>
        <dbReference type="ARBA" id="ARBA00023277"/>
    </source>
</evidence>
<dbReference type="HOGENOM" id="CLU_049611_1_1_0"/>
<dbReference type="NCBIfam" id="TIGR00502">
    <property type="entry name" value="nagB"/>
    <property type="match status" value="1"/>
</dbReference>
<keyword evidence="4" id="KW-0021">Allosteric enzyme</keyword>
<feature type="active site" description="For ring-opening step" evidence="4">
    <location>
        <position position="136"/>
    </location>
</feature>
<dbReference type="OrthoDB" id="9791139at2"/>
<dbReference type="GO" id="GO:0005737">
    <property type="term" value="C:cytoplasm"/>
    <property type="evidence" value="ECO:0007669"/>
    <property type="project" value="TreeGrafter"/>
</dbReference>
<dbReference type="PANTHER" id="PTHR11280:SF5">
    <property type="entry name" value="GLUCOSAMINE-6-PHOSPHATE ISOMERASE"/>
    <property type="match status" value="1"/>
</dbReference>
<keyword evidence="3 4" id="KW-0119">Carbohydrate metabolism</keyword>
<feature type="site" description="Part of the allosteric site" evidence="4">
    <location>
        <position position="153"/>
    </location>
</feature>
<dbReference type="Gene3D" id="3.40.50.1360">
    <property type="match status" value="1"/>
</dbReference>
<evidence type="ECO:0000256" key="2">
    <source>
        <dbReference type="ARBA" id="ARBA00022801"/>
    </source>
</evidence>
<dbReference type="EMBL" id="CP001848">
    <property type="protein sequence ID" value="ADB17428.1"/>
    <property type="molecule type" value="Genomic_DNA"/>
</dbReference>
<dbReference type="STRING" id="530564.Psta_2762"/>
<dbReference type="GO" id="GO:0016853">
    <property type="term" value="F:isomerase activity"/>
    <property type="evidence" value="ECO:0007669"/>
    <property type="project" value="UniProtKB-KW"/>
</dbReference>
<dbReference type="SUPFAM" id="SSF100950">
    <property type="entry name" value="NagB/RpiA/CoA transferase-like"/>
    <property type="match status" value="1"/>
</dbReference>
<dbReference type="CDD" id="cd01399">
    <property type="entry name" value="GlcN6P_deaminase"/>
    <property type="match status" value="1"/>
</dbReference>
<comment type="caution">
    <text evidence="4">Lacks conserved residue(s) required for the propagation of feature annotation.</text>
</comment>
<keyword evidence="6" id="KW-0413">Isomerase</keyword>
<keyword evidence="7" id="KW-1185">Reference proteome</keyword>
<keyword evidence="2 4" id="KW-0378">Hydrolase</keyword>
<dbReference type="EC" id="3.5.99.6" evidence="4"/>
<dbReference type="UniPathway" id="UPA00629">
    <property type="reaction ID" value="UER00684"/>
</dbReference>
<comment type="function">
    <text evidence="4">Catalyzes the reversible isomerization-deamination of glucosamine 6-phosphate (GlcN6P) to form fructose 6-phosphate (Fru6P) and ammonium ion.</text>
</comment>
<dbReference type="KEGG" id="psl:Psta_2762"/>
<dbReference type="InterPro" id="IPR004547">
    <property type="entry name" value="Glucosamine6P_isomerase"/>
</dbReference>
<gene>
    <name evidence="4" type="primary">nagB</name>
    <name evidence="6" type="ordered locus">Psta_2762</name>
</gene>
<feature type="active site" description="Proton acceptor; for ring-opening step" evidence="4">
    <location>
        <position position="138"/>
    </location>
</feature>
<dbReference type="GO" id="GO:0019262">
    <property type="term" value="P:N-acetylneuraminate catabolic process"/>
    <property type="evidence" value="ECO:0007669"/>
    <property type="project" value="UniProtKB-UniRule"/>
</dbReference>
<evidence type="ECO:0000259" key="5">
    <source>
        <dbReference type="Pfam" id="PF01182"/>
    </source>
</evidence>
<feature type="site" description="Part of the allosteric site" evidence="4">
    <location>
        <position position="156"/>
    </location>
</feature>
<name>D2R7K2_PIRSD</name>
<dbReference type="GO" id="GO:0006043">
    <property type="term" value="P:glucosamine catabolic process"/>
    <property type="evidence" value="ECO:0007669"/>
    <property type="project" value="TreeGrafter"/>
</dbReference>
<dbReference type="PANTHER" id="PTHR11280">
    <property type="entry name" value="GLUCOSAMINE-6-PHOSPHATE ISOMERASE"/>
    <property type="match status" value="1"/>
</dbReference>
<dbReference type="GO" id="GO:0004342">
    <property type="term" value="F:glucosamine-6-phosphate deaminase activity"/>
    <property type="evidence" value="ECO:0007669"/>
    <property type="project" value="UniProtKB-UniRule"/>
</dbReference>
<dbReference type="NCBIfam" id="NF001684">
    <property type="entry name" value="PRK00443.1-4"/>
    <property type="match status" value="1"/>
</dbReference>
<dbReference type="HAMAP" id="MF_01241">
    <property type="entry name" value="GlcN6P_deamin"/>
    <property type="match status" value="1"/>
</dbReference>
<dbReference type="InterPro" id="IPR006148">
    <property type="entry name" value="Glc/Gal-6P_isomerase"/>
</dbReference>
<comment type="pathway">
    <text evidence="4">Amino-sugar metabolism; N-acetylneuraminate degradation; D-fructose 6-phosphate from N-acetylneuraminate: step 5/5.</text>
</comment>
<comment type="catalytic activity">
    <reaction evidence="1 4">
        <text>alpha-D-glucosamine 6-phosphate + H2O = beta-D-fructose 6-phosphate + NH4(+)</text>
        <dbReference type="Rhea" id="RHEA:12172"/>
        <dbReference type="ChEBI" id="CHEBI:15377"/>
        <dbReference type="ChEBI" id="CHEBI:28938"/>
        <dbReference type="ChEBI" id="CHEBI:57634"/>
        <dbReference type="ChEBI" id="CHEBI:75989"/>
        <dbReference type="EC" id="3.5.99.6"/>
    </reaction>
</comment>
<evidence type="ECO:0000313" key="7">
    <source>
        <dbReference type="Proteomes" id="UP000001887"/>
    </source>
</evidence>
<comment type="activity regulation">
    <text evidence="4">Allosterically activated by N-acetylglucosamine 6-phosphate (GlcNAc6P).</text>
</comment>
<dbReference type="AlphaFoldDB" id="D2R7K2"/>
<evidence type="ECO:0000256" key="4">
    <source>
        <dbReference type="HAMAP-Rule" id="MF_01241"/>
    </source>
</evidence>
<dbReference type="InterPro" id="IPR018321">
    <property type="entry name" value="Glucosamine6P_isomerase_CS"/>
</dbReference>
<evidence type="ECO:0000313" key="6">
    <source>
        <dbReference type="EMBL" id="ADB17428.1"/>
    </source>
</evidence>
<dbReference type="Proteomes" id="UP000001887">
    <property type="component" value="Chromosome"/>
</dbReference>
<proteinExistence type="inferred from homology"/>
<dbReference type="GO" id="GO:0006046">
    <property type="term" value="P:N-acetylglucosamine catabolic process"/>
    <property type="evidence" value="ECO:0007669"/>
    <property type="project" value="UniProtKB-UniRule"/>
</dbReference>
<feature type="domain" description="Glucosamine/galactosamine-6-phosphate isomerase" evidence="5">
    <location>
        <begin position="11"/>
        <end position="221"/>
    </location>
</feature>
<dbReference type="InterPro" id="IPR037171">
    <property type="entry name" value="NagB/RpiA_transferase-like"/>
</dbReference>
<dbReference type="GO" id="GO:0005975">
    <property type="term" value="P:carbohydrate metabolic process"/>
    <property type="evidence" value="ECO:0007669"/>
    <property type="project" value="InterPro"/>
</dbReference>
<dbReference type="eggNOG" id="COG0363">
    <property type="taxonomic scope" value="Bacteria"/>
</dbReference>
<evidence type="ECO:0000256" key="1">
    <source>
        <dbReference type="ARBA" id="ARBA00000644"/>
    </source>
</evidence>
<dbReference type="FunFam" id="3.40.50.1360:FF:000003">
    <property type="entry name" value="Glucosamine-6-phosphate deaminase"/>
    <property type="match status" value="1"/>
</dbReference>